<comment type="caution">
    <text evidence="1">The sequence shown here is derived from an EMBL/GenBank/DDBJ whole genome shotgun (WGS) entry which is preliminary data.</text>
</comment>
<dbReference type="OrthoDB" id="3732589at2"/>
<dbReference type="EMBL" id="SJFN01000018">
    <property type="protein sequence ID" value="TBW36770.1"/>
    <property type="molecule type" value="Genomic_DNA"/>
</dbReference>
<dbReference type="InterPro" id="IPR036091">
    <property type="entry name" value="Prodiol/glycerol_DeHase__sf_su"/>
</dbReference>
<proteinExistence type="predicted"/>
<dbReference type="SUPFAM" id="SSF47148">
    <property type="entry name" value="Diol dehydratase, gamma subunit"/>
    <property type="match status" value="1"/>
</dbReference>
<accession>A0A4Q9VMH7</accession>
<evidence type="ECO:0000313" key="1">
    <source>
        <dbReference type="EMBL" id="TBW36770.1"/>
    </source>
</evidence>
<dbReference type="NCBIfam" id="NF011972">
    <property type="entry name" value="PRK15443.1-3"/>
    <property type="match status" value="1"/>
</dbReference>
<protein>
    <submittedName>
        <fullName evidence="1">Diol dehydratase small subunit</fullName>
    </submittedName>
</protein>
<sequence length="176" mass="19350">MSQQDLINAIVREVLAELNGSPRSPAAAPAERLCGEKGAKLDYRTDYPMAQKRPELVKTASGKSLSDITLEAVMSGAVKAEEIRITPQTLEYQAQIGESIGRPHIARNLRRAGEMTAVPDARILEIYNALRPNRSSKAELLAIAQELESTFGAKICAGFVREAAEVYERRDVLRKD</sequence>
<dbReference type="AlphaFoldDB" id="A0A4Q9VMH7"/>
<keyword evidence="2" id="KW-1185">Reference proteome</keyword>
<dbReference type="RefSeq" id="WP_131310034.1">
    <property type="nucleotide sequence ID" value="NZ_SJFN01000018.1"/>
</dbReference>
<evidence type="ECO:0000313" key="2">
    <source>
        <dbReference type="Proteomes" id="UP000292781"/>
    </source>
</evidence>
<dbReference type="Proteomes" id="UP000292781">
    <property type="component" value="Unassembled WGS sequence"/>
</dbReference>
<name>A0A4Q9VMH7_9HYPH</name>
<dbReference type="InterPro" id="IPR003207">
    <property type="entry name" value="Ppandiol/glycerol_DeHydtase_su"/>
</dbReference>
<organism evidence="1 2">
    <name type="scientific">Siculibacillus lacustris</name>
    <dbReference type="NCBI Taxonomy" id="1549641"/>
    <lineage>
        <taxon>Bacteria</taxon>
        <taxon>Pseudomonadati</taxon>
        <taxon>Pseudomonadota</taxon>
        <taxon>Alphaproteobacteria</taxon>
        <taxon>Hyphomicrobiales</taxon>
        <taxon>Ancalomicrobiaceae</taxon>
        <taxon>Siculibacillus</taxon>
    </lineage>
</organism>
<dbReference type="Gene3D" id="1.10.1510.20">
    <property type="entry name" value="Propanediol/glycerol dehydratase, small subunit"/>
    <property type="match status" value="1"/>
</dbReference>
<dbReference type="Pfam" id="PF02287">
    <property type="entry name" value="Dehydratase_SU"/>
    <property type="match status" value="1"/>
</dbReference>
<reference evidence="1 2" key="1">
    <citation type="submission" date="2019-02" db="EMBL/GenBank/DDBJ databases">
        <title>Siculibacillus lacustris gen. nov., sp. nov., a new rosette-forming bacterium isolated from a freshwater crater lake (Lake St. Ana, Romania).</title>
        <authorList>
            <person name="Felfoldi T."/>
            <person name="Marton Z."/>
            <person name="Szabo A."/>
            <person name="Mentes A."/>
            <person name="Boka K."/>
            <person name="Marialigeti K."/>
            <person name="Mathe I."/>
            <person name="Koncz M."/>
            <person name="Schumann P."/>
            <person name="Toth E."/>
        </authorList>
    </citation>
    <scope>NUCLEOTIDE SEQUENCE [LARGE SCALE GENOMIC DNA]</scope>
    <source>
        <strain evidence="1 2">SA-279</strain>
    </source>
</reference>
<gene>
    <name evidence="1" type="primary">pduE</name>
    <name evidence="1" type="ORF">EYW49_13080</name>
</gene>
<dbReference type="PIRSF" id="PIRSF018505">
    <property type="entry name" value="Prpndl_dhdrts_sm"/>
    <property type="match status" value="1"/>
</dbReference>